<dbReference type="Proteomes" id="UP001501509">
    <property type="component" value="Unassembled WGS sequence"/>
</dbReference>
<gene>
    <name evidence="2" type="ORF">GCM10010411_78990</name>
</gene>
<dbReference type="InterPro" id="IPR051218">
    <property type="entry name" value="Sec_MonoDiacylglyc_Lipase"/>
</dbReference>
<dbReference type="CDD" id="cd00519">
    <property type="entry name" value="Lipase_3"/>
    <property type="match status" value="1"/>
</dbReference>
<evidence type="ECO:0000259" key="1">
    <source>
        <dbReference type="Pfam" id="PF01764"/>
    </source>
</evidence>
<proteinExistence type="predicted"/>
<name>A0ABP6CYJ4_9ACTN</name>
<evidence type="ECO:0000313" key="3">
    <source>
        <dbReference type="Proteomes" id="UP001501509"/>
    </source>
</evidence>
<comment type="caution">
    <text evidence="2">The sequence shown here is derived from an EMBL/GenBank/DDBJ whole genome shotgun (WGS) entry which is preliminary data.</text>
</comment>
<dbReference type="PANTHER" id="PTHR45856">
    <property type="entry name" value="ALPHA/BETA-HYDROLASES SUPERFAMILY PROTEIN"/>
    <property type="match status" value="1"/>
</dbReference>
<sequence length="294" mass="31550">MSTLTFDHTATGYGLPHARCLAEASDLAYKDADTVRERTREWGFDRVEVFSVPFQPPFPLPDTQAYIAASDDMVIVAFRGTEPKQLRDWLSDGGAMLIPYTGATGLVHLGFHQALQEVWPKLRDSIDTLRDRDQSLWFTGHSLGGALAMLAAARLHFEKPSLLADGVYTFGQPRTCDPTLASAYDKALKDRVFRFVNSHDIVPQLPPEPLYAHVAAERYIDADGHIHDTRPAGSGLLGTATSGAANAVTGGLGGLAGGTAKAPTPLADLLAPGTQGIRDHGIGRYIAALQANCS</sequence>
<dbReference type="EMBL" id="BAAATD010000014">
    <property type="protein sequence ID" value="GAA2629563.1"/>
    <property type="molecule type" value="Genomic_DNA"/>
</dbReference>
<protein>
    <recommendedName>
        <fullName evidence="1">Fungal lipase-type domain-containing protein</fullName>
    </recommendedName>
</protein>
<dbReference type="PANTHER" id="PTHR45856:SF24">
    <property type="entry name" value="FUNGAL LIPASE-LIKE DOMAIN-CONTAINING PROTEIN"/>
    <property type="match status" value="1"/>
</dbReference>
<dbReference type="InterPro" id="IPR002921">
    <property type="entry name" value="Fungal_lipase-type"/>
</dbReference>
<dbReference type="Pfam" id="PF01764">
    <property type="entry name" value="Lipase_3"/>
    <property type="match status" value="1"/>
</dbReference>
<dbReference type="InterPro" id="IPR029058">
    <property type="entry name" value="AB_hydrolase_fold"/>
</dbReference>
<dbReference type="RefSeq" id="WP_344547619.1">
    <property type="nucleotide sequence ID" value="NZ_BAAATD010000014.1"/>
</dbReference>
<accession>A0ABP6CYJ4</accession>
<reference evidence="3" key="1">
    <citation type="journal article" date="2019" name="Int. J. Syst. Evol. Microbiol.">
        <title>The Global Catalogue of Microorganisms (GCM) 10K type strain sequencing project: providing services to taxonomists for standard genome sequencing and annotation.</title>
        <authorList>
            <consortium name="The Broad Institute Genomics Platform"/>
            <consortium name="The Broad Institute Genome Sequencing Center for Infectious Disease"/>
            <person name="Wu L."/>
            <person name="Ma J."/>
        </authorList>
    </citation>
    <scope>NUCLEOTIDE SEQUENCE [LARGE SCALE GENOMIC DNA]</scope>
    <source>
        <strain evidence="3">JCM 6833</strain>
    </source>
</reference>
<keyword evidence="3" id="KW-1185">Reference proteome</keyword>
<dbReference type="SUPFAM" id="SSF53474">
    <property type="entry name" value="alpha/beta-Hydrolases"/>
    <property type="match status" value="1"/>
</dbReference>
<dbReference type="Gene3D" id="3.40.50.1820">
    <property type="entry name" value="alpha/beta hydrolase"/>
    <property type="match status" value="1"/>
</dbReference>
<evidence type="ECO:0000313" key="2">
    <source>
        <dbReference type="EMBL" id="GAA2629563.1"/>
    </source>
</evidence>
<feature type="domain" description="Fungal lipase-type" evidence="1">
    <location>
        <begin position="75"/>
        <end position="208"/>
    </location>
</feature>
<organism evidence="2 3">
    <name type="scientific">Actinomadura fulvescens</name>
    <dbReference type="NCBI Taxonomy" id="46160"/>
    <lineage>
        <taxon>Bacteria</taxon>
        <taxon>Bacillati</taxon>
        <taxon>Actinomycetota</taxon>
        <taxon>Actinomycetes</taxon>
        <taxon>Streptosporangiales</taxon>
        <taxon>Thermomonosporaceae</taxon>
        <taxon>Actinomadura</taxon>
    </lineage>
</organism>